<proteinExistence type="predicted"/>
<evidence type="ECO:0000259" key="5">
    <source>
        <dbReference type="PROSITE" id="PS50089"/>
    </source>
</evidence>
<feature type="transmembrane region" description="Helical" evidence="4">
    <location>
        <begin position="82"/>
        <end position="101"/>
    </location>
</feature>
<name>A0A0L8GEF8_OCTBM</name>
<protein>
    <recommendedName>
        <fullName evidence="5">RING-type domain-containing protein</fullName>
    </recommendedName>
</protein>
<evidence type="ECO:0000313" key="6">
    <source>
        <dbReference type="EMBL" id="KOF75401.1"/>
    </source>
</evidence>
<dbReference type="EMBL" id="KQ422179">
    <property type="protein sequence ID" value="KOF75401.1"/>
    <property type="molecule type" value="Genomic_DNA"/>
</dbReference>
<keyword evidence="1 3" id="KW-0863">Zinc-finger</keyword>
<keyword evidence="4" id="KW-0472">Membrane</keyword>
<dbReference type="InterPro" id="IPR001841">
    <property type="entry name" value="Znf_RING"/>
</dbReference>
<feature type="transmembrane region" description="Helical" evidence="4">
    <location>
        <begin position="113"/>
        <end position="134"/>
    </location>
</feature>
<evidence type="ECO:0000256" key="3">
    <source>
        <dbReference type="PROSITE-ProRule" id="PRU00175"/>
    </source>
</evidence>
<dbReference type="SUPFAM" id="SSF57850">
    <property type="entry name" value="RING/U-box"/>
    <property type="match status" value="1"/>
</dbReference>
<dbReference type="Pfam" id="PF13920">
    <property type="entry name" value="zf-C3HC4_3"/>
    <property type="match status" value="1"/>
</dbReference>
<dbReference type="Gene3D" id="3.30.40.10">
    <property type="entry name" value="Zinc/RING finger domain, C3HC4 (zinc finger)"/>
    <property type="match status" value="1"/>
</dbReference>
<feature type="domain" description="RING-type" evidence="5">
    <location>
        <begin position="178"/>
        <end position="217"/>
    </location>
</feature>
<keyword evidence="2" id="KW-0862">Zinc</keyword>
<dbReference type="PANTHER" id="PTHR22996:SF0">
    <property type="entry name" value="RE60872P-RELATED"/>
    <property type="match status" value="1"/>
</dbReference>
<reference evidence="6" key="1">
    <citation type="submission" date="2015-07" db="EMBL/GenBank/DDBJ databases">
        <title>MeaNS - Measles Nucleotide Surveillance Program.</title>
        <authorList>
            <person name="Tran T."/>
            <person name="Druce J."/>
        </authorList>
    </citation>
    <scope>NUCLEOTIDE SEQUENCE</scope>
    <source>
        <strain evidence="6">UCB-OBI-ISO-001</strain>
        <tissue evidence="6">Gonad</tissue>
    </source>
</reference>
<gene>
    <name evidence="6" type="ORF">OCBIM_22034815mg</name>
</gene>
<keyword evidence="1 3" id="KW-0479">Metal-binding</keyword>
<evidence type="ECO:0000256" key="1">
    <source>
        <dbReference type="ARBA" id="ARBA00022771"/>
    </source>
</evidence>
<keyword evidence="4" id="KW-1133">Transmembrane helix</keyword>
<dbReference type="PROSITE" id="PS50089">
    <property type="entry name" value="ZF_RING_2"/>
    <property type="match status" value="1"/>
</dbReference>
<organism evidence="6">
    <name type="scientific">Octopus bimaculoides</name>
    <name type="common">California two-spotted octopus</name>
    <dbReference type="NCBI Taxonomy" id="37653"/>
    <lineage>
        <taxon>Eukaryota</taxon>
        <taxon>Metazoa</taxon>
        <taxon>Spiralia</taxon>
        <taxon>Lophotrochozoa</taxon>
        <taxon>Mollusca</taxon>
        <taxon>Cephalopoda</taxon>
        <taxon>Coleoidea</taxon>
        <taxon>Octopodiformes</taxon>
        <taxon>Octopoda</taxon>
        <taxon>Incirrata</taxon>
        <taxon>Octopodidae</taxon>
        <taxon>Octopus</taxon>
    </lineage>
</organism>
<dbReference type="PANTHER" id="PTHR22996">
    <property type="entry name" value="MAHOGUNIN"/>
    <property type="match status" value="1"/>
</dbReference>
<dbReference type="InterPro" id="IPR045194">
    <property type="entry name" value="MGRN1/RNF157-like"/>
</dbReference>
<evidence type="ECO:0000256" key="4">
    <source>
        <dbReference type="SAM" id="Phobius"/>
    </source>
</evidence>
<accession>A0A0L8GEF8</accession>
<dbReference type="InterPro" id="IPR013083">
    <property type="entry name" value="Znf_RING/FYVE/PHD"/>
</dbReference>
<dbReference type="AlphaFoldDB" id="A0A0L8GEF8"/>
<dbReference type="GO" id="GO:0016567">
    <property type="term" value="P:protein ubiquitination"/>
    <property type="evidence" value="ECO:0007669"/>
    <property type="project" value="TreeGrafter"/>
</dbReference>
<feature type="transmembrane region" description="Helical" evidence="4">
    <location>
        <begin position="7"/>
        <end position="27"/>
    </location>
</feature>
<sequence>MGFARLIGNLIHILVIVNVFCFVITYIPSTLGESINHVWGVTFKPLYVIIRQMFVELFQDHYQDFLRVVDTLGCGHFLPVSFIGYLMFICDYIVTSVSMFIKCFYKWITLQKILFSLPIYLILSWICSTVENFFRTSAANVTPNRSNQQNTRNNGDVYNNLLQYQSINHNRDNLSLKCVLCFQNDRSALFLPCGHVCLCLKCAKTVINVNHVCIVCRTPITSLNEICICY</sequence>
<keyword evidence="4" id="KW-0812">Transmembrane</keyword>
<dbReference type="GO" id="GO:0061630">
    <property type="term" value="F:ubiquitin protein ligase activity"/>
    <property type="evidence" value="ECO:0007669"/>
    <property type="project" value="UniProtKB-EC"/>
</dbReference>
<dbReference type="GO" id="GO:0008270">
    <property type="term" value="F:zinc ion binding"/>
    <property type="evidence" value="ECO:0007669"/>
    <property type="project" value="UniProtKB-KW"/>
</dbReference>
<evidence type="ECO:0000256" key="2">
    <source>
        <dbReference type="ARBA" id="ARBA00022833"/>
    </source>
</evidence>